<dbReference type="Proteomes" id="UP001209540">
    <property type="component" value="Unassembled WGS sequence"/>
</dbReference>
<evidence type="ECO:0000313" key="2">
    <source>
        <dbReference type="Proteomes" id="UP001209540"/>
    </source>
</evidence>
<protein>
    <submittedName>
        <fullName evidence="1">Uncharacterized protein</fullName>
    </submittedName>
</protein>
<reference evidence="1" key="1">
    <citation type="journal article" date="2022" name="IScience">
        <title>Evolution of zygomycete secretomes and the origins of terrestrial fungal ecologies.</title>
        <authorList>
            <person name="Chang Y."/>
            <person name="Wang Y."/>
            <person name="Mondo S."/>
            <person name="Ahrendt S."/>
            <person name="Andreopoulos W."/>
            <person name="Barry K."/>
            <person name="Beard J."/>
            <person name="Benny G.L."/>
            <person name="Blankenship S."/>
            <person name="Bonito G."/>
            <person name="Cuomo C."/>
            <person name="Desiro A."/>
            <person name="Gervers K.A."/>
            <person name="Hundley H."/>
            <person name="Kuo A."/>
            <person name="LaButti K."/>
            <person name="Lang B.F."/>
            <person name="Lipzen A."/>
            <person name="O'Donnell K."/>
            <person name="Pangilinan J."/>
            <person name="Reynolds N."/>
            <person name="Sandor L."/>
            <person name="Smith M.E."/>
            <person name="Tsang A."/>
            <person name="Grigoriev I.V."/>
            <person name="Stajich J.E."/>
            <person name="Spatafora J.W."/>
        </authorList>
    </citation>
    <scope>NUCLEOTIDE SEQUENCE</scope>
    <source>
        <strain evidence="1">RSA 2281</strain>
    </source>
</reference>
<proteinExistence type="predicted"/>
<gene>
    <name evidence="1" type="ORF">BDA99DRAFT_500102</name>
</gene>
<name>A0AAD5K7X2_9FUNG</name>
<dbReference type="PANTHER" id="PTHR35506">
    <property type="entry name" value="OS02G0135600 PROTEIN"/>
    <property type="match status" value="1"/>
</dbReference>
<accession>A0AAD5K7X2</accession>
<evidence type="ECO:0000313" key="1">
    <source>
        <dbReference type="EMBL" id="KAI9273117.1"/>
    </source>
</evidence>
<dbReference type="AlphaFoldDB" id="A0AAD5K7X2"/>
<keyword evidence="2" id="KW-1185">Reference proteome</keyword>
<dbReference type="EMBL" id="JAIXMP010000005">
    <property type="protein sequence ID" value="KAI9273117.1"/>
    <property type="molecule type" value="Genomic_DNA"/>
</dbReference>
<reference evidence="1" key="2">
    <citation type="submission" date="2023-02" db="EMBL/GenBank/DDBJ databases">
        <authorList>
            <consortium name="DOE Joint Genome Institute"/>
            <person name="Mondo S.J."/>
            <person name="Chang Y."/>
            <person name="Wang Y."/>
            <person name="Ahrendt S."/>
            <person name="Andreopoulos W."/>
            <person name="Barry K."/>
            <person name="Beard J."/>
            <person name="Benny G.L."/>
            <person name="Blankenship S."/>
            <person name="Bonito G."/>
            <person name="Cuomo C."/>
            <person name="Desiro A."/>
            <person name="Gervers K.A."/>
            <person name="Hundley H."/>
            <person name="Kuo A."/>
            <person name="LaButti K."/>
            <person name="Lang B.F."/>
            <person name="Lipzen A."/>
            <person name="O'Donnell K."/>
            <person name="Pangilinan J."/>
            <person name="Reynolds N."/>
            <person name="Sandor L."/>
            <person name="Smith M.W."/>
            <person name="Tsang A."/>
            <person name="Grigoriev I.V."/>
            <person name="Stajich J.E."/>
            <person name="Spatafora J.W."/>
        </authorList>
    </citation>
    <scope>NUCLEOTIDE SEQUENCE</scope>
    <source>
        <strain evidence="1">RSA 2281</strain>
    </source>
</reference>
<organism evidence="1 2">
    <name type="scientific">Phascolomyces articulosus</name>
    <dbReference type="NCBI Taxonomy" id="60185"/>
    <lineage>
        <taxon>Eukaryota</taxon>
        <taxon>Fungi</taxon>
        <taxon>Fungi incertae sedis</taxon>
        <taxon>Mucoromycota</taxon>
        <taxon>Mucoromycotina</taxon>
        <taxon>Mucoromycetes</taxon>
        <taxon>Mucorales</taxon>
        <taxon>Lichtheimiaceae</taxon>
        <taxon>Phascolomyces</taxon>
    </lineage>
</organism>
<sequence>MYRFGSMKLGFISSCPTIMTLAHTLGFKTSFSTPTTSVITKEMILEAIQDTSLDVLFVDMSDSSSKDLDHVVAEILDTTPDLLKCIVMHATLQQQQQQEMQQKQDDTPIQSSMTKNGIQVNVLERDSLVCAYYHDGSTRRDHIHEFSIQDIVNNGCNGSILAWHYLAEIGHKLGHVPKYGA</sequence>
<comment type="caution">
    <text evidence="1">The sequence shown here is derived from an EMBL/GenBank/DDBJ whole genome shotgun (WGS) entry which is preliminary data.</text>
</comment>
<dbReference type="PANTHER" id="PTHR35506:SF1">
    <property type="entry name" value="OS02G0135600 PROTEIN"/>
    <property type="match status" value="1"/>
</dbReference>